<reference evidence="4" key="2">
    <citation type="submission" date="2019-07" db="EMBL/GenBank/DDBJ databases">
        <authorList>
            <person name="Seetharam A."/>
            <person name="Woodhouse M."/>
            <person name="Cannon E."/>
        </authorList>
    </citation>
    <scope>NUCLEOTIDE SEQUENCE [LARGE SCALE GENOMIC DNA]</scope>
    <source>
        <strain evidence="4">cv. B73</strain>
    </source>
</reference>
<evidence type="ECO:0000313" key="5">
    <source>
        <dbReference type="Proteomes" id="UP000007305"/>
    </source>
</evidence>
<name>A0A804PHN6_MAIZE</name>
<gene>
    <name evidence="4" type="primary">LOC103628469</name>
</gene>
<evidence type="ECO:0000256" key="2">
    <source>
        <dbReference type="ARBA" id="ARBA00024341"/>
    </source>
</evidence>
<sequence length="300" mass="31988">MRCMQALVRAQARVRARRLTQHPLLLLPPPTPPASSPTLLLGAGRPLCVELALQGDHDVGDDGEVADLLLQQRSRSRGRFGRGDDNGGARSPSGAWDSSSRTLEDARAEGARRHDAAARRERALAYAYAYQQWQRQEDEKAGLGFHWLERWMAATTQAQQQEHAPDHAKTHQSTPTRTTSSYVTAAAAFANGMSEKTVETETTSRSPLNQASAAAHGRPPAIPGYMAATRSARAKARPAPPSATPTHARSRSGGGLAGDTSSSGQNGSAVAGYSPDSSCTGDWTPPRLGVSTRTSRVAYT</sequence>
<organism evidence="4 5">
    <name type="scientific">Zea mays</name>
    <name type="common">Maize</name>
    <dbReference type="NCBI Taxonomy" id="4577"/>
    <lineage>
        <taxon>Eukaryota</taxon>
        <taxon>Viridiplantae</taxon>
        <taxon>Streptophyta</taxon>
        <taxon>Embryophyta</taxon>
        <taxon>Tracheophyta</taxon>
        <taxon>Spermatophyta</taxon>
        <taxon>Magnoliopsida</taxon>
        <taxon>Liliopsida</taxon>
        <taxon>Poales</taxon>
        <taxon>Poaceae</taxon>
        <taxon>PACMAD clade</taxon>
        <taxon>Panicoideae</taxon>
        <taxon>Andropogonodae</taxon>
        <taxon>Andropogoneae</taxon>
        <taxon>Tripsacinae</taxon>
        <taxon>Zea</taxon>
    </lineage>
</organism>
<protein>
    <recommendedName>
        <fullName evidence="7">DUF4005 domain-containing protein</fullName>
    </recommendedName>
</protein>
<feature type="compositionally biased region" description="Polar residues" evidence="3">
    <location>
        <begin position="200"/>
        <end position="212"/>
    </location>
</feature>
<evidence type="ECO:0000313" key="4">
    <source>
        <dbReference type="EnsemblPlants" id="Zm00001eb237170_P003"/>
    </source>
</evidence>
<feature type="region of interest" description="Disordered" evidence="3">
    <location>
        <begin position="76"/>
        <end position="114"/>
    </location>
</feature>
<feature type="compositionally biased region" description="Polar residues" evidence="3">
    <location>
        <begin position="291"/>
        <end position="300"/>
    </location>
</feature>
<evidence type="ECO:0008006" key="7">
    <source>
        <dbReference type="Google" id="ProtNLM"/>
    </source>
</evidence>
<dbReference type="Proteomes" id="UP000007305">
    <property type="component" value="Chromosome 5"/>
</dbReference>
<dbReference type="GO" id="GO:0005516">
    <property type="term" value="F:calmodulin binding"/>
    <property type="evidence" value="ECO:0007669"/>
    <property type="project" value="UniProtKB-KW"/>
</dbReference>
<feature type="compositionally biased region" description="Polar residues" evidence="3">
    <location>
        <begin position="171"/>
        <end position="180"/>
    </location>
</feature>
<evidence type="ECO:0007829" key="6">
    <source>
        <dbReference type="PeptideAtlas" id="A0A804PHN6"/>
    </source>
</evidence>
<feature type="compositionally biased region" description="Polar residues" evidence="3">
    <location>
        <begin position="259"/>
        <end position="268"/>
    </location>
</feature>
<comment type="similarity">
    <text evidence="2">Belongs to the IQD family.</text>
</comment>
<dbReference type="Gramene" id="Zm00001eb237170_T003">
    <property type="protein sequence ID" value="Zm00001eb237170_P003"/>
    <property type="gene ID" value="Zm00001eb237170"/>
</dbReference>
<dbReference type="EnsemblPlants" id="Zm00001eb237170_T003">
    <property type="protein sequence ID" value="Zm00001eb237170_P003"/>
    <property type="gene ID" value="Zm00001eb237170"/>
</dbReference>
<reference evidence="5" key="1">
    <citation type="journal article" date="2009" name="Science">
        <title>The B73 maize genome: complexity, diversity, and dynamics.</title>
        <authorList>
            <person name="Schnable P.S."/>
            <person name="Ware D."/>
            <person name="Fulton R.S."/>
            <person name="Stein J.C."/>
            <person name="Wei F."/>
            <person name="Pasternak S."/>
            <person name="Liang C."/>
            <person name="Zhang J."/>
            <person name="Fulton L."/>
            <person name="Graves T.A."/>
            <person name="Minx P."/>
            <person name="Reily A.D."/>
            <person name="Courtney L."/>
            <person name="Kruchowski S.S."/>
            <person name="Tomlinson C."/>
            <person name="Strong C."/>
            <person name="Delehaunty K."/>
            <person name="Fronick C."/>
            <person name="Courtney B."/>
            <person name="Rock S.M."/>
            <person name="Belter E."/>
            <person name="Du F."/>
            <person name="Kim K."/>
            <person name="Abbott R.M."/>
            <person name="Cotton M."/>
            <person name="Levy A."/>
            <person name="Marchetto P."/>
            <person name="Ochoa K."/>
            <person name="Jackson S.M."/>
            <person name="Gillam B."/>
            <person name="Chen W."/>
            <person name="Yan L."/>
            <person name="Higginbotham J."/>
            <person name="Cardenas M."/>
            <person name="Waligorski J."/>
            <person name="Applebaum E."/>
            <person name="Phelps L."/>
            <person name="Falcone J."/>
            <person name="Kanchi K."/>
            <person name="Thane T."/>
            <person name="Scimone A."/>
            <person name="Thane N."/>
            <person name="Henke J."/>
            <person name="Wang T."/>
            <person name="Ruppert J."/>
            <person name="Shah N."/>
            <person name="Rotter K."/>
            <person name="Hodges J."/>
            <person name="Ingenthron E."/>
            <person name="Cordes M."/>
            <person name="Kohlberg S."/>
            <person name="Sgro J."/>
            <person name="Delgado B."/>
            <person name="Mead K."/>
            <person name="Chinwalla A."/>
            <person name="Leonard S."/>
            <person name="Crouse K."/>
            <person name="Collura K."/>
            <person name="Kudrna D."/>
            <person name="Currie J."/>
            <person name="He R."/>
            <person name="Angelova A."/>
            <person name="Rajasekar S."/>
            <person name="Mueller T."/>
            <person name="Lomeli R."/>
            <person name="Scara G."/>
            <person name="Ko A."/>
            <person name="Delaney K."/>
            <person name="Wissotski M."/>
            <person name="Lopez G."/>
            <person name="Campos D."/>
            <person name="Braidotti M."/>
            <person name="Ashley E."/>
            <person name="Golser W."/>
            <person name="Kim H."/>
            <person name="Lee S."/>
            <person name="Lin J."/>
            <person name="Dujmic Z."/>
            <person name="Kim W."/>
            <person name="Talag J."/>
            <person name="Zuccolo A."/>
            <person name="Fan C."/>
            <person name="Sebastian A."/>
            <person name="Kramer M."/>
            <person name="Spiegel L."/>
            <person name="Nascimento L."/>
            <person name="Zutavern T."/>
            <person name="Miller B."/>
            <person name="Ambroise C."/>
            <person name="Muller S."/>
            <person name="Spooner W."/>
            <person name="Narechania A."/>
            <person name="Ren L."/>
            <person name="Wei S."/>
            <person name="Kumari S."/>
            <person name="Faga B."/>
            <person name="Levy M.J."/>
            <person name="McMahan L."/>
            <person name="Van Buren P."/>
            <person name="Vaughn M.W."/>
            <person name="Ying K."/>
            <person name="Yeh C.-T."/>
            <person name="Emrich S.J."/>
            <person name="Jia Y."/>
            <person name="Kalyanaraman A."/>
            <person name="Hsia A.-P."/>
            <person name="Barbazuk W.B."/>
            <person name="Baucom R.S."/>
            <person name="Brutnell T.P."/>
            <person name="Carpita N.C."/>
            <person name="Chaparro C."/>
            <person name="Chia J.-M."/>
            <person name="Deragon J.-M."/>
            <person name="Estill J.C."/>
            <person name="Fu Y."/>
            <person name="Jeddeloh J.A."/>
            <person name="Han Y."/>
            <person name="Lee H."/>
            <person name="Li P."/>
            <person name="Lisch D.R."/>
            <person name="Liu S."/>
            <person name="Liu Z."/>
            <person name="Nagel D.H."/>
            <person name="McCann M.C."/>
            <person name="SanMiguel P."/>
            <person name="Myers A.M."/>
            <person name="Nettleton D."/>
            <person name="Nguyen J."/>
            <person name="Penning B.W."/>
            <person name="Ponnala L."/>
            <person name="Schneider K.L."/>
            <person name="Schwartz D.C."/>
            <person name="Sharma A."/>
            <person name="Soderlund C."/>
            <person name="Springer N.M."/>
            <person name="Sun Q."/>
            <person name="Wang H."/>
            <person name="Waterman M."/>
            <person name="Westerman R."/>
            <person name="Wolfgruber T.K."/>
            <person name="Yang L."/>
            <person name="Yu Y."/>
            <person name="Zhang L."/>
            <person name="Zhou S."/>
            <person name="Zhu Q."/>
            <person name="Bennetzen J.L."/>
            <person name="Dawe R.K."/>
            <person name="Jiang J."/>
            <person name="Jiang N."/>
            <person name="Presting G.G."/>
            <person name="Wessler S.R."/>
            <person name="Aluru S."/>
            <person name="Martienssen R.A."/>
            <person name="Clifton S.W."/>
            <person name="McCombie W.R."/>
            <person name="Wing R.A."/>
            <person name="Wilson R.K."/>
        </authorList>
    </citation>
    <scope>NUCLEOTIDE SEQUENCE [LARGE SCALE GENOMIC DNA]</scope>
    <source>
        <strain evidence="5">cv. B73</strain>
    </source>
</reference>
<dbReference type="PANTHER" id="PTHR32295:SF33">
    <property type="entry name" value="PROTEIN IQ-DOMAIN 21"/>
    <property type="match status" value="1"/>
</dbReference>
<dbReference type="PANTHER" id="PTHR32295">
    <property type="entry name" value="IQ-DOMAIN 5-RELATED"/>
    <property type="match status" value="1"/>
</dbReference>
<feature type="compositionally biased region" description="Basic and acidic residues" evidence="3">
    <location>
        <begin position="102"/>
        <end position="114"/>
    </location>
</feature>
<dbReference type="AlphaFoldDB" id="A0A804PHN6"/>
<evidence type="ECO:0000256" key="3">
    <source>
        <dbReference type="SAM" id="MobiDB-lite"/>
    </source>
</evidence>
<feature type="region of interest" description="Disordered" evidence="3">
    <location>
        <begin position="156"/>
        <end position="180"/>
    </location>
</feature>
<keyword evidence="5" id="KW-1185">Reference proteome</keyword>
<accession>A0A804PHN6</accession>
<keyword evidence="6" id="KW-1267">Proteomics identification</keyword>
<evidence type="ECO:0000256" key="1">
    <source>
        <dbReference type="ARBA" id="ARBA00022860"/>
    </source>
</evidence>
<reference evidence="4" key="3">
    <citation type="submission" date="2021-05" db="UniProtKB">
        <authorList>
            <consortium name="EnsemblPlants"/>
        </authorList>
    </citation>
    <scope>IDENTIFICATION</scope>
    <source>
        <strain evidence="4">cv. B73</strain>
    </source>
</reference>
<feature type="region of interest" description="Disordered" evidence="3">
    <location>
        <begin position="193"/>
        <end position="300"/>
    </location>
</feature>
<proteinExistence type="evidence at protein level"/>
<keyword evidence="1" id="KW-0112">Calmodulin-binding</keyword>